<protein>
    <submittedName>
        <fullName evidence="1">Uncharacterized protein</fullName>
    </submittedName>
</protein>
<dbReference type="OrthoDB" id="3518210at2759"/>
<reference evidence="1 2" key="1">
    <citation type="submission" date="2019-04" db="EMBL/GenBank/DDBJ databases">
        <authorList>
            <consortium name="DOE Joint Genome Institute"/>
            <person name="Mondo S."/>
            <person name="Kjaerbolling I."/>
            <person name="Vesth T."/>
            <person name="Frisvad J.C."/>
            <person name="Nybo J.L."/>
            <person name="Theobald S."/>
            <person name="Kildgaard S."/>
            <person name="Isbrandt T."/>
            <person name="Kuo A."/>
            <person name="Sato A."/>
            <person name="Lyhne E.K."/>
            <person name="Kogle M.E."/>
            <person name="Wiebenga A."/>
            <person name="Kun R.S."/>
            <person name="Lubbers R.J."/>
            <person name="Makela M.R."/>
            <person name="Barry K."/>
            <person name="Chovatia M."/>
            <person name="Clum A."/>
            <person name="Daum C."/>
            <person name="Haridas S."/>
            <person name="He G."/>
            <person name="LaButti K."/>
            <person name="Lipzen A."/>
            <person name="Riley R."/>
            <person name="Salamov A."/>
            <person name="Simmons B.A."/>
            <person name="Magnuson J.K."/>
            <person name="Henrissat B."/>
            <person name="Mortensen U.H."/>
            <person name="Larsen T.O."/>
            <person name="Devries R.P."/>
            <person name="Grigoriev I.V."/>
            <person name="Machida M."/>
            <person name="Baker S.E."/>
            <person name="Andersen M.R."/>
            <person name="Cantor M.N."/>
            <person name="Hua S.X."/>
        </authorList>
    </citation>
    <scope>NUCLEOTIDE SEQUENCE [LARGE SCALE GENOMIC DNA]</scope>
    <source>
        <strain evidence="1 2">CBS 119388</strain>
    </source>
</reference>
<dbReference type="GeneID" id="43666623"/>
<accession>A0A5N7DCV3</accession>
<accession>A0A5N6IJ81</accession>
<proteinExistence type="predicted"/>
<dbReference type="Proteomes" id="UP000325579">
    <property type="component" value="Unassembled WGS sequence"/>
</dbReference>
<name>A0A5N7DCV3_9EURO</name>
<evidence type="ECO:0000313" key="1">
    <source>
        <dbReference type="EMBL" id="KAE8404221.1"/>
    </source>
</evidence>
<dbReference type="EMBL" id="ML736769">
    <property type="protein sequence ID" value="KAE8404221.1"/>
    <property type="molecule type" value="Genomic_DNA"/>
</dbReference>
<gene>
    <name evidence="1" type="ORF">BDV37DRAFT_247904</name>
</gene>
<dbReference type="AlphaFoldDB" id="A0A5N7DCV3"/>
<dbReference type="RefSeq" id="XP_031941540.1">
    <property type="nucleotide sequence ID" value="XM_032081932.1"/>
</dbReference>
<sequence>MRYLTRWRSRRKAPIVTEKYQAPAPGDINQATQPDIHFSGSPAVHATWFNVHDHSDFRNISVRLPASIDKITIAIGNHVRDGVYSIVSMSASAYSITVVCSTEKSQAEVAEWVQRMKDELGKDAVIPPEELILLREWEEKWGVVEELSTMEDELDTDIEHDHRVLSAVPSSAAL</sequence>
<organism evidence="1 2">
    <name type="scientific">Aspergillus pseudonomiae</name>
    <dbReference type="NCBI Taxonomy" id="1506151"/>
    <lineage>
        <taxon>Eukaryota</taxon>
        <taxon>Fungi</taxon>
        <taxon>Dikarya</taxon>
        <taxon>Ascomycota</taxon>
        <taxon>Pezizomycotina</taxon>
        <taxon>Eurotiomycetes</taxon>
        <taxon>Eurotiomycetidae</taxon>
        <taxon>Eurotiales</taxon>
        <taxon>Aspergillaceae</taxon>
        <taxon>Aspergillus</taxon>
        <taxon>Aspergillus subgen. Circumdati</taxon>
    </lineage>
</organism>
<evidence type="ECO:0000313" key="2">
    <source>
        <dbReference type="Proteomes" id="UP000325579"/>
    </source>
</evidence>
<keyword evidence="2" id="KW-1185">Reference proteome</keyword>